<keyword evidence="6" id="KW-0067">ATP-binding</keyword>
<evidence type="ECO:0000256" key="6">
    <source>
        <dbReference type="ARBA" id="ARBA00022840"/>
    </source>
</evidence>
<feature type="domain" description="Protein kinase" evidence="9">
    <location>
        <begin position="31"/>
        <end position="310"/>
    </location>
</feature>
<sequence>MGSDSMLSSCIYEPEQPCSTPCLVNSPTSQYDVQFRLGTGATCHVMCAKVVVEEQPMTTEIVAIKVFHKRQLAYYALSKKARTSFAKRLARERDVLVAITESRSRYLTPLFEAFQDKHNIYFVLKPYPLSLSDLIGLMRDLGKRLTVGAIKFYASELLVAIEQLHSLNIAHRDIKPENILISSSGHLALADFGLSVHIPPDDQCPFTKQIRYDAVGTPAYCAPELWHADVSKKGYLVAASDIWMYGAVVLQMWLSKRLPFFSAEGEDRGVMFDMYQLVEYPIVADFLSSIIHAPEDLRPYIPTIKAHKFFLATNWHSVCNRFDDQKRER</sequence>
<dbReference type="InterPro" id="IPR050236">
    <property type="entry name" value="Ser_Thr_kinase_AGC"/>
</dbReference>
<gene>
    <name evidence="10" type="ORF">BDN71DRAFT_986737</name>
</gene>
<reference evidence="10" key="1">
    <citation type="submission" date="2020-11" db="EMBL/GenBank/DDBJ databases">
        <authorList>
            <consortium name="DOE Joint Genome Institute"/>
            <person name="Ahrendt S."/>
            <person name="Riley R."/>
            <person name="Andreopoulos W."/>
            <person name="Labutti K."/>
            <person name="Pangilinan J."/>
            <person name="Ruiz-Duenas F.J."/>
            <person name="Barrasa J.M."/>
            <person name="Sanchez-Garcia M."/>
            <person name="Camarero S."/>
            <person name="Miyauchi S."/>
            <person name="Serrano A."/>
            <person name="Linde D."/>
            <person name="Babiker R."/>
            <person name="Drula E."/>
            <person name="Ayuso-Fernandez I."/>
            <person name="Pacheco R."/>
            <person name="Padilla G."/>
            <person name="Ferreira P."/>
            <person name="Barriuso J."/>
            <person name="Kellner H."/>
            <person name="Castanera R."/>
            <person name="Alfaro M."/>
            <person name="Ramirez L."/>
            <person name="Pisabarro A.G."/>
            <person name="Kuo A."/>
            <person name="Tritt A."/>
            <person name="Lipzen A."/>
            <person name="He G."/>
            <person name="Yan M."/>
            <person name="Ng V."/>
            <person name="Cullen D."/>
            <person name="Martin F."/>
            <person name="Rosso M.-N."/>
            <person name="Henrissat B."/>
            <person name="Hibbett D."/>
            <person name="Martinez A.T."/>
            <person name="Grigoriev I.V."/>
        </authorList>
    </citation>
    <scope>NUCLEOTIDE SEQUENCE</scope>
    <source>
        <strain evidence="10">ATCC 90797</strain>
    </source>
</reference>
<keyword evidence="11" id="KW-1185">Reference proteome</keyword>
<comment type="catalytic activity">
    <reaction evidence="8">
        <text>L-seryl-[protein] + ATP = O-phospho-L-seryl-[protein] + ADP + H(+)</text>
        <dbReference type="Rhea" id="RHEA:17989"/>
        <dbReference type="Rhea" id="RHEA-COMP:9863"/>
        <dbReference type="Rhea" id="RHEA-COMP:11604"/>
        <dbReference type="ChEBI" id="CHEBI:15378"/>
        <dbReference type="ChEBI" id="CHEBI:29999"/>
        <dbReference type="ChEBI" id="CHEBI:30616"/>
        <dbReference type="ChEBI" id="CHEBI:83421"/>
        <dbReference type="ChEBI" id="CHEBI:456216"/>
        <dbReference type="EC" id="2.7.11.1"/>
    </reaction>
</comment>
<comment type="caution">
    <text evidence="10">The sequence shown here is derived from an EMBL/GenBank/DDBJ whole genome shotgun (WGS) entry which is preliminary data.</text>
</comment>
<proteinExistence type="predicted"/>
<dbReference type="Gene3D" id="3.30.200.20">
    <property type="entry name" value="Phosphorylase Kinase, domain 1"/>
    <property type="match status" value="1"/>
</dbReference>
<name>A0A9P6DFZ1_PLEER</name>
<keyword evidence="2" id="KW-0723">Serine/threonine-protein kinase</keyword>
<evidence type="ECO:0000313" key="11">
    <source>
        <dbReference type="Proteomes" id="UP000807025"/>
    </source>
</evidence>
<dbReference type="AlphaFoldDB" id="A0A9P6DFZ1"/>
<keyword evidence="3" id="KW-0808">Transferase</keyword>
<keyword evidence="5 10" id="KW-0418">Kinase</keyword>
<evidence type="ECO:0000256" key="3">
    <source>
        <dbReference type="ARBA" id="ARBA00022679"/>
    </source>
</evidence>
<dbReference type="Pfam" id="PF00069">
    <property type="entry name" value="Pkinase"/>
    <property type="match status" value="1"/>
</dbReference>
<evidence type="ECO:0000256" key="7">
    <source>
        <dbReference type="ARBA" id="ARBA00047899"/>
    </source>
</evidence>
<dbReference type="InterPro" id="IPR011009">
    <property type="entry name" value="Kinase-like_dom_sf"/>
</dbReference>
<protein>
    <recommendedName>
        <fullName evidence="1">non-specific serine/threonine protein kinase</fullName>
        <ecNumber evidence="1">2.7.11.1</ecNumber>
    </recommendedName>
</protein>
<dbReference type="PANTHER" id="PTHR24356">
    <property type="entry name" value="SERINE/THREONINE-PROTEIN KINASE"/>
    <property type="match status" value="1"/>
</dbReference>
<dbReference type="SUPFAM" id="SSF56112">
    <property type="entry name" value="Protein kinase-like (PK-like)"/>
    <property type="match status" value="1"/>
</dbReference>
<keyword evidence="4" id="KW-0547">Nucleotide-binding</keyword>
<dbReference type="EC" id="2.7.11.1" evidence="1"/>
<accession>A0A9P6DFZ1</accession>
<dbReference type="InterPro" id="IPR000719">
    <property type="entry name" value="Prot_kinase_dom"/>
</dbReference>
<dbReference type="PROSITE" id="PS00108">
    <property type="entry name" value="PROTEIN_KINASE_ST"/>
    <property type="match status" value="1"/>
</dbReference>
<comment type="catalytic activity">
    <reaction evidence="7">
        <text>L-threonyl-[protein] + ATP = O-phospho-L-threonyl-[protein] + ADP + H(+)</text>
        <dbReference type="Rhea" id="RHEA:46608"/>
        <dbReference type="Rhea" id="RHEA-COMP:11060"/>
        <dbReference type="Rhea" id="RHEA-COMP:11605"/>
        <dbReference type="ChEBI" id="CHEBI:15378"/>
        <dbReference type="ChEBI" id="CHEBI:30013"/>
        <dbReference type="ChEBI" id="CHEBI:30616"/>
        <dbReference type="ChEBI" id="CHEBI:61977"/>
        <dbReference type="ChEBI" id="CHEBI:456216"/>
        <dbReference type="EC" id="2.7.11.1"/>
    </reaction>
</comment>
<evidence type="ECO:0000259" key="9">
    <source>
        <dbReference type="PROSITE" id="PS50011"/>
    </source>
</evidence>
<evidence type="ECO:0000313" key="10">
    <source>
        <dbReference type="EMBL" id="KAF9494380.1"/>
    </source>
</evidence>
<evidence type="ECO:0000256" key="5">
    <source>
        <dbReference type="ARBA" id="ARBA00022777"/>
    </source>
</evidence>
<organism evidence="10 11">
    <name type="scientific">Pleurotus eryngii</name>
    <name type="common">Boletus of the steppes</name>
    <dbReference type="NCBI Taxonomy" id="5323"/>
    <lineage>
        <taxon>Eukaryota</taxon>
        <taxon>Fungi</taxon>
        <taxon>Dikarya</taxon>
        <taxon>Basidiomycota</taxon>
        <taxon>Agaricomycotina</taxon>
        <taxon>Agaricomycetes</taxon>
        <taxon>Agaricomycetidae</taxon>
        <taxon>Agaricales</taxon>
        <taxon>Pleurotineae</taxon>
        <taxon>Pleurotaceae</taxon>
        <taxon>Pleurotus</taxon>
    </lineage>
</organism>
<dbReference type="Gene3D" id="1.10.510.10">
    <property type="entry name" value="Transferase(Phosphotransferase) domain 1"/>
    <property type="match status" value="1"/>
</dbReference>
<dbReference type="EMBL" id="MU154573">
    <property type="protein sequence ID" value="KAF9494380.1"/>
    <property type="molecule type" value="Genomic_DNA"/>
</dbReference>
<dbReference type="GO" id="GO:0004674">
    <property type="term" value="F:protein serine/threonine kinase activity"/>
    <property type="evidence" value="ECO:0007669"/>
    <property type="project" value="UniProtKB-KW"/>
</dbReference>
<dbReference type="GO" id="GO:0005524">
    <property type="term" value="F:ATP binding"/>
    <property type="evidence" value="ECO:0007669"/>
    <property type="project" value="UniProtKB-KW"/>
</dbReference>
<dbReference type="Proteomes" id="UP000807025">
    <property type="component" value="Unassembled WGS sequence"/>
</dbReference>
<evidence type="ECO:0000256" key="2">
    <source>
        <dbReference type="ARBA" id="ARBA00022527"/>
    </source>
</evidence>
<evidence type="ECO:0000256" key="1">
    <source>
        <dbReference type="ARBA" id="ARBA00012513"/>
    </source>
</evidence>
<dbReference type="InterPro" id="IPR008271">
    <property type="entry name" value="Ser/Thr_kinase_AS"/>
</dbReference>
<dbReference type="PROSITE" id="PS50011">
    <property type="entry name" value="PROTEIN_KINASE_DOM"/>
    <property type="match status" value="1"/>
</dbReference>
<dbReference type="SMART" id="SM00220">
    <property type="entry name" value="S_TKc"/>
    <property type="match status" value="1"/>
</dbReference>
<evidence type="ECO:0000256" key="8">
    <source>
        <dbReference type="ARBA" id="ARBA00048679"/>
    </source>
</evidence>
<dbReference type="OrthoDB" id="1668230at2759"/>
<evidence type="ECO:0000256" key="4">
    <source>
        <dbReference type="ARBA" id="ARBA00022741"/>
    </source>
</evidence>